<dbReference type="CDD" id="cd00096">
    <property type="entry name" value="Ig"/>
    <property type="match status" value="1"/>
</dbReference>
<feature type="domain" description="Ig-like" evidence="12">
    <location>
        <begin position="412"/>
        <end position="498"/>
    </location>
</feature>
<dbReference type="InterPro" id="IPR051275">
    <property type="entry name" value="Cell_adhesion_signaling"/>
</dbReference>
<dbReference type="GO" id="GO:0032991">
    <property type="term" value="C:protein-containing complex"/>
    <property type="evidence" value="ECO:0007669"/>
    <property type="project" value="UniProtKB-ARBA"/>
</dbReference>
<comment type="subcellular location">
    <subcellularLocation>
        <location evidence="1">Membrane</location>
        <topology evidence="1">Single-pass type I membrane protein</topology>
    </subcellularLocation>
    <subcellularLocation>
        <location evidence="2">Secreted</location>
    </subcellularLocation>
</comment>
<comment type="similarity">
    <text evidence="9">Belongs to the hemolin family.</text>
</comment>
<dbReference type="Proteomes" id="UP000653454">
    <property type="component" value="Unassembled WGS sequence"/>
</dbReference>
<dbReference type="GO" id="GO:0098609">
    <property type="term" value="P:cell-cell adhesion"/>
    <property type="evidence" value="ECO:0007669"/>
    <property type="project" value="TreeGrafter"/>
</dbReference>
<evidence type="ECO:0000256" key="9">
    <source>
        <dbReference type="ARBA" id="ARBA00061228"/>
    </source>
</evidence>
<keyword evidence="3" id="KW-0964">Secreted</keyword>
<sequence length="871" mass="98032">MGFKLYMCILLLSFSRISYQKSLTFVIDTTESMKAELEVINHHVSSVINGVQNSNVSNIQNYIVVPFNYPDVQSPISSSNPGDFQTALSGLRASGGRDCPENSLAGLQKALEVSDAESKIFLFSDAYANDHSKLFEIRRLCETTKSQVSIFLSGSCVQVGSRSAGSVQVYYDVASACSGVVFHIGPAYLRHGFKFMKEIVTEEWTDISTEGPFMDEKNIPLSVTPQTRNLMLAVTGDFPSLEVLDEEGNPPLFKWVTDTRYAMVVQFMNLKQGTYNLKVSSRNSTRLTIFSKKVFPFEYGFSTRVPRNLKETSKRPMPGWTNHFIITVTGNDNIRLDSVNFLNSDGSNLKLNVTEAKENSVMYRGSLFVNPRYKFQMEISGTNIDNSESFSVVSSLIEPQKNGPSEPKWIPPSVEMIDSDTVVEFGSDLVVACRVTAYPRPVIFWPDTTARYDFENMLLEMPSVYMSYMTLNNITANITHNCEAQNTLGKDAKSIQISVHRNPVFDIIQKPEDKQIEFGERNKLICEVLAFPEATIKWYHNDTLMEEVAEKVGEHVISVIEINNMSLDKVGVYTCDVTNTVESYRFSADVTITGIEIPVIDSDVSYIKLNTGVTSDLECRITQGKPKPSITWMFTTQEAHDFTDVPSDVIVNENKLQFSEVKREHRGVYRCQAENVAGTAYHDIIAEVQYAPIFEIVNPKTVEVTEGSPVELFCRVNADPQATVHWETRNELVYDVDERYRTDDDNTLRFYALWKDSGKFSCIAENVVGKSEMVTNVNVLVAPYIRPPSPEVMSVYGGDDIDLPCVIEYGNPRPSISWEFTAANGTTYRLKNKNERLRLDDVLLSQAGEYHCVAVNKMGPDRIRIILRVLP</sequence>
<protein>
    <recommendedName>
        <fullName evidence="10">Hemolin</fullName>
    </recommendedName>
</protein>
<evidence type="ECO:0000256" key="10">
    <source>
        <dbReference type="ARBA" id="ARBA00068688"/>
    </source>
</evidence>
<evidence type="ECO:0000256" key="7">
    <source>
        <dbReference type="ARBA" id="ARBA00023180"/>
    </source>
</evidence>
<evidence type="ECO:0000256" key="2">
    <source>
        <dbReference type="ARBA" id="ARBA00004613"/>
    </source>
</evidence>
<organism evidence="13 14">
    <name type="scientific">Plutella xylostella</name>
    <name type="common">Diamondback moth</name>
    <name type="synonym">Plutella maculipennis</name>
    <dbReference type="NCBI Taxonomy" id="51655"/>
    <lineage>
        <taxon>Eukaryota</taxon>
        <taxon>Metazoa</taxon>
        <taxon>Ecdysozoa</taxon>
        <taxon>Arthropoda</taxon>
        <taxon>Hexapoda</taxon>
        <taxon>Insecta</taxon>
        <taxon>Pterygota</taxon>
        <taxon>Neoptera</taxon>
        <taxon>Endopterygota</taxon>
        <taxon>Lepidoptera</taxon>
        <taxon>Glossata</taxon>
        <taxon>Ditrysia</taxon>
        <taxon>Yponomeutoidea</taxon>
        <taxon>Plutellidae</taxon>
        <taxon>Plutella</taxon>
    </lineage>
</organism>
<evidence type="ECO:0000256" key="3">
    <source>
        <dbReference type="ARBA" id="ARBA00022525"/>
    </source>
</evidence>
<keyword evidence="5" id="KW-0472">Membrane</keyword>
<dbReference type="InterPro" id="IPR036465">
    <property type="entry name" value="vWFA_dom_sf"/>
</dbReference>
<proteinExistence type="inferred from homology"/>
<dbReference type="InterPro" id="IPR003599">
    <property type="entry name" value="Ig_sub"/>
</dbReference>
<keyword evidence="6" id="KW-1015">Disulfide bond</keyword>
<comment type="caution">
    <text evidence="13">The sequence shown here is derived from an EMBL/GenBank/DDBJ whole genome shotgun (WGS) entry which is preliminary data.</text>
</comment>
<evidence type="ECO:0000256" key="11">
    <source>
        <dbReference type="SAM" id="SignalP"/>
    </source>
</evidence>
<dbReference type="EMBL" id="CAJHNJ030000041">
    <property type="protein sequence ID" value="CAG9130485.1"/>
    <property type="molecule type" value="Genomic_DNA"/>
</dbReference>
<evidence type="ECO:0000256" key="1">
    <source>
        <dbReference type="ARBA" id="ARBA00004479"/>
    </source>
</evidence>
<dbReference type="SMART" id="SM00409">
    <property type="entry name" value="IG"/>
    <property type="match status" value="5"/>
</dbReference>
<dbReference type="GO" id="GO:0050839">
    <property type="term" value="F:cell adhesion molecule binding"/>
    <property type="evidence" value="ECO:0007669"/>
    <property type="project" value="TreeGrafter"/>
</dbReference>
<dbReference type="Pfam" id="PF13927">
    <property type="entry name" value="Ig_3"/>
    <property type="match status" value="1"/>
</dbReference>
<dbReference type="InterPro" id="IPR013098">
    <property type="entry name" value="Ig_I-set"/>
</dbReference>
<dbReference type="GO" id="GO:0005576">
    <property type="term" value="C:extracellular region"/>
    <property type="evidence" value="ECO:0007669"/>
    <property type="project" value="UniProtKB-SubCell"/>
</dbReference>
<evidence type="ECO:0000259" key="12">
    <source>
        <dbReference type="PROSITE" id="PS50835"/>
    </source>
</evidence>
<dbReference type="InterPro" id="IPR007110">
    <property type="entry name" value="Ig-like_dom"/>
</dbReference>
<evidence type="ECO:0000256" key="8">
    <source>
        <dbReference type="ARBA" id="ARBA00023319"/>
    </source>
</evidence>
<dbReference type="PANTHER" id="PTHR11640">
    <property type="entry name" value="NEPHRIN"/>
    <property type="match status" value="1"/>
</dbReference>
<dbReference type="Gene3D" id="2.60.40.10">
    <property type="entry name" value="Immunoglobulins"/>
    <property type="match status" value="5"/>
</dbReference>
<dbReference type="FunFam" id="2.60.40.10:FF:000032">
    <property type="entry name" value="palladin isoform X1"/>
    <property type="match status" value="1"/>
</dbReference>
<dbReference type="GO" id="GO:0005886">
    <property type="term" value="C:plasma membrane"/>
    <property type="evidence" value="ECO:0007669"/>
    <property type="project" value="TreeGrafter"/>
</dbReference>
<keyword evidence="8" id="KW-0393">Immunoglobulin domain</keyword>
<evidence type="ECO:0000256" key="5">
    <source>
        <dbReference type="ARBA" id="ARBA00023136"/>
    </source>
</evidence>
<reference evidence="13" key="1">
    <citation type="submission" date="2020-11" db="EMBL/GenBank/DDBJ databases">
        <authorList>
            <person name="Whiteford S."/>
        </authorList>
    </citation>
    <scope>NUCLEOTIDE SEQUENCE</scope>
</reference>
<dbReference type="AlphaFoldDB" id="A0A8S4FU83"/>
<feature type="domain" description="Ig-like" evidence="12">
    <location>
        <begin position="598"/>
        <end position="689"/>
    </location>
</feature>
<dbReference type="PANTHER" id="PTHR11640:SF31">
    <property type="entry name" value="IRREGULAR CHIASM C-ROUGHEST PROTEIN-RELATED"/>
    <property type="match status" value="1"/>
</dbReference>
<dbReference type="SUPFAM" id="SSF48726">
    <property type="entry name" value="Immunoglobulin"/>
    <property type="match status" value="5"/>
</dbReference>
<feature type="domain" description="Ig-like" evidence="12">
    <location>
        <begin position="503"/>
        <end position="591"/>
    </location>
</feature>
<dbReference type="Pfam" id="PF25106">
    <property type="entry name" value="VWA_4"/>
    <property type="match status" value="1"/>
</dbReference>
<dbReference type="PROSITE" id="PS50835">
    <property type="entry name" value="IG_LIKE"/>
    <property type="match status" value="5"/>
</dbReference>
<evidence type="ECO:0000256" key="4">
    <source>
        <dbReference type="ARBA" id="ARBA00022729"/>
    </source>
</evidence>
<name>A0A8S4FU83_PLUXY</name>
<feature type="domain" description="Ig-like" evidence="12">
    <location>
        <begin position="692"/>
        <end position="775"/>
    </location>
</feature>
<gene>
    <name evidence="13" type="ORF">PLXY2_LOCUS9922</name>
</gene>
<keyword evidence="14" id="KW-1185">Reference proteome</keyword>
<feature type="signal peptide" evidence="11">
    <location>
        <begin position="1"/>
        <end position="20"/>
    </location>
</feature>
<feature type="chain" id="PRO_5035916826" description="Hemolin" evidence="11">
    <location>
        <begin position="21"/>
        <end position="871"/>
    </location>
</feature>
<dbReference type="SUPFAM" id="SSF53300">
    <property type="entry name" value="vWA-like"/>
    <property type="match status" value="1"/>
</dbReference>
<keyword evidence="7" id="KW-0325">Glycoprotein</keyword>
<feature type="domain" description="Ig-like" evidence="12">
    <location>
        <begin position="783"/>
        <end position="856"/>
    </location>
</feature>
<dbReference type="SMART" id="SM00408">
    <property type="entry name" value="IGc2"/>
    <property type="match status" value="4"/>
</dbReference>
<dbReference type="GO" id="GO:0005911">
    <property type="term" value="C:cell-cell junction"/>
    <property type="evidence" value="ECO:0007669"/>
    <property type="project" value="TreeGrafter"/>
</dbReference>
<dbReference type="Pfam" id="PF07679">
    <property type="entry name" value="I-set"/>
    <property type="match status" value="3"/>
</dbReference>
<dbReference type="InterPro" id="IPR003598">
    <property type="entry name" value="Ig_sub2"/>
</dbReference>
<evidence type="ECO:0000256" key="6">
    <source>
        <dbReference type="ARBA" id="ARBA00023157"/>
    </source>
</evidence>
<dbReference type="InterPro" id="IPR056861">
    <property type="entry name" value="HMCN1-like_VWA"/>
</dbReference>
<accession>A0A8S4FU83</accession>
<evidence type="ECO:0000313" key="13">
    <source>
        <dbReference type="EMBL" id="CAG9130485.1"/>
    </source>
</evidence>
<dbReference type="InterPro" id="IPR013783">
    <property type="entry name" value="Ig-like_fold"/>
</dbReference>
<keyword evidence="4 11" id="KW-0732">Signal</keyword>
<evidence type="ECO:0000313" key="14">
    <source>
        <dbReference type="Proteomes" id="UP000653454"/>
    </source>
</evidence>
<dbReference type="InterPro" id="IPR036179">
    <property type="entry name" value="Ig-like_dom_sf"/>
</dbReference>
<dbReference type="Gene3D" id="3.40.50.410">
    <property type="entry name" value="von Willebrand factor, type A domain"/>
    <property type="match status" value="1"/>
</dbReference>
<dbReference type="CDD" id="cd00198">
    <property type="entry name" value="vWFA"/>
    <property type="match status" value="1"/>
</dbReference>